<evidence type="ECO:0000256" key="3">
    <source>
        <dbReference type="ARBA" id="ARBA00023002"/>
    </source>
</evidence>
<dbReference type="InterPro" id="IPR011706">
    <property type="entry name" value="Cu-oxidase_C"/>
</dbReference>
<dbReference type="PANTHER" id="PTHR11709:SF511">
    <property type="entry name" value="LACCASE"/>
    <property type="match status" value="1"/>
</dbReference>
<keyword evidence="3" id="KW-0560">Oxidoreductase</keyword>
<evidence type="ECO:0000259" key="9">
    <source>
        <dbReference type="Pfam" id="PF07732"/>
    </source>
</evidence>
<dbReference type="InterPro" id="IPR001117">
    <property type="entry name" value="Cu-oxidase_2nd"/>
</dbReference>
<dbReference type="CDD" id="cd13903">
    <property type="entry name" value="CuRO_3_Tv-LCC_like"/>
    <property type="match status" value="1"/>
</dbReference>
<evidence type="ECO:0000313" key="10">
    <source>
        <dbReference type="EMBL" id="KAJ3563161.1"/>
    </source>
</evidence>
<dbReference type="InterPro" id="IPR008972">
    <property type="entry name" value="Cupredoxin"/>
</dbReference>
<dbReference type="Gene3D" id="2.60.40.420">
    <property type="entry name" value="Cupredoxins - blue copper proteins"/>
    <property type="match status" value="3"/>
</dbReference>
<keyword evidence="5" id="KW-1015">Disulfide bond</keyword>
<dbReference type="GO" id="GO:0005507">
    <property type="term" value="F:copper ion binding"/>
    <property type="evidence" value="ECO:0007669"/>
    <property type="project" value="InterPro"/>
</dbReference>
<gene>
    <name evidence="10" type="ORF">NP233_g9119</name>
</gene>
<dbReference type="Pfam" id="PF00394">
    <property type="entry name" value="Cu-oxidase"/>
    <property type="match status" value="1"/>
</dbReference>
<feature type="domain" description="Plastocyanin-like" evidence="9">
    <location>
        <begin position="82"/>
        <end position="200"/>
    </location>
</feature>
<dbReference type="Pfam" id="PF07732">
    <property type="entry name" value="Cu-oxidase_3"/>
    <property type="match status" value="1"/>
</dbReference>
<evidence type="ECO:0000256" key="5">
    <source>
        <dbReference type="ARBA" id="ARBA00023157"/>
    </source>
</evidence>
<evidence type="ECO:0000259" key="8">
    <source>
        <dbReference type="Pfam" id="PF07731"/>
    </source>
</evidence>
<dbReference type="AlphaFoldDB" id="A0AAD5VRN8"/>
<evidence type="ECO:0000256" key="1">
    <source>
        <dbReference type="ARBA" id="ARBA00010609"/>
    </source>
</evidence>
<sequence length="577" mass="63655">MYHSFLFPEMLKLNIEAGDNPLLSVKQSTPLGLALLNVSRQAFFAYFTFEMLSILRVSTFLLCSIKALAYATIGNNGTLTITSQSIGPDGFNRTASVINDIHPGPLIALKKGDSVSMNVVNQLSDPSMILGTTIHWHGIFQTRTNFMDGTNGVTQCPIAPGDSFRYRFDIDQVGTYWYHSHFGVQYCDGVRGALVIYDDEDPLRHLYDVDDDSTVIALSEWYHILAVDVTGVPSADATLINGKGRYPGGPEADLAVVNVKQGKRYRFRLISMSCDPNFTFSIDNHDLTVIEVEGTETKPYTVNSIQIFVGQRYSVVLHANQTVGNYWIRALPNSGNRNLNSTFEGGVNSAILRYRGAPIEEPTSEQQSHKDPLLETSLHPLVHTPSPGRPTPQGGDVDFEFTLGFDTETFLFTVNGTAFQPPTVPVLLQILSGARSAHSLMPEGSVYTVGRNKTVQVNLPSGLIGGPHPFHLHGHTFWVVRSADSHQYNYEDPVIRDVTSIGDTAGDFVSIRFRTDNPGPWIFHCHIDFHLKAGLAIVFAEAPADTKEYLKTPPSEWDQLCPIWDALPSSVIHAGNN</sequence>
<name>A0AAD5VRN8_9AGAR</name>
<dbReference type="PROSITE" id="PS00080">
    <property type="entry name" value="MULTICOPPER_OXIDASE2"/>
    <property type="match status" value="1"/>
</dbReference>
<dbReference type="FunFam" id="2.60.40.420:FF:000045">
    <property type="entry name" value="Laccase 2"/>
    <property type="match status" value="1"/>
</dbReference>
<comment type="caution">
    <text evidence="10">The sequence shown here is derived from an EMBL/GenBank/DDBJ whole genome shotgun (WGS) entry which is preliminary data.</text>
</comment>
<dbReference type="PANTHER" id="PTHR11709">
    <property type="entry name" value="MULTI-COPPER OXIDASE"/>
    <property type="match status" value="1"/>
</dbReference>
<dbReference type="SUPFAM" id="SSF49503">
    <property type="entry name" value="Cupredoxins"/>
    <property type="match status" value="3"/>
</dbReference>
<dbReference type="EMBL" id="JANIEX010000789">
    <property type="protein sequence ID" value="KAJ3563161.1"/>
    <property type="molecule type" value="Genomic_DNA"/>
</dbReference>
<organism evidence="10 11">
    <name type="scientific">Leucocoprinus birnbaumii</name>
    <dbReference type="NCBI Taxonomy" id="56174"/>
    <lineage>
        <taxon>Eukaryota</taxon>
        <taxon>Fungi</taxon>
        <taxon>Dikarya</taxon>
        <taxon>Basidiomycota</taxon>
        <taxon>Agaricomycotina</taxon>
        <taxon>Agaricomycetes</taxon>
        <taxon>Agaricomycetidae</taxon>
        <taxon>Agaricales</taxon>
        <taxon>Agaricineae</taxon>
        <taxon>Agaricaceae</taxon>
        <taxon>Leucocoprinus</taxon>
    </lineage>
</organism>
<accession>A0AAD5VRN8</accession>
<feature type="domain" description="Plastocyanin-like" evidence="8">
    <location>
        <begin position="421"/>
        <end position="544"/>
    </location>
</feature>
<keyword evidence="11" id="KW-1185">Reference proteome</keyword>
<evidence type="ECO:0008006" key="12">
    <source>
        <dbReference type="Google" id="ProtNLM"/>
    </source>
</evidence>
<evidence type="ECO:0000256" key="6">
    <source>
        <dbReference type="ARBA" id="ARBA00023180"/>
    </source>
</evidence>
<evidence type="ECO:0000256" key="4">
    <source>
        <dbReference type="ARBA" id="ARBA00023008"/>
    </source>
</evidence>
<evidence type="ECO:0000313" key="11">
    <source>
        <dbReference type="Proteomes" id="UP001213000"/>
    </source>
</evidence>
<dbReference type="InterPro" id="IPR011707">
    <property type="entry name" value="Cu-oxidase-like_N"/>
</dbReference>
<keyword evidence="6" id="KW-0325">Glycoprotein</keyword>
<feature type="domain" description="Plastocyanin-like" evidence="7">
    <location>
        <begin position="213"/>
        <end position="357"/>
    </location>
</feature>
<keyword evidence="4" id="KW-0186">Copper</keyword>
<evidence type="ECO:0000256" key="2">
    <source>
        <dbReference type="ARBA" id="ARBA00022723"/>
    </source>
</evidence>
<dbReference type="Pfam" id="PF07731">
    <property type="entry name" value="Cu-oxidase_2"/>
    <property type="match status" value="1"/>
</dbReference>
<dbReference type="PROSITE" id="PS00079">
    <property type="entry name" value="MULTICOPPER_OXIDASE1"/>
    <property type="match status" value="1"/>
</dbReference>
<dbReference type="InterPro" id="IPR002355">
    <property type="entry name" value="Cu_oxidase_Cu_BS"/>
</dbReference>
<dbReference type="Proteomes" id="UP001213000">
    <property type="component" value="Unassembled WGS sequence"/>
</dbReference>
<comment type="similarity">
    <text evidence="1">Belongs to the multicopper oxidase family.</text>
</comment>
<dbReference type="GO" id="GO:0016491">
    <property type="term" value="F:oxidoreductase activity"/>
    <property type="evidence" value="ECO:0007669"/>
    <property type="project" value="UniProtKB-KW"/>
</dbReference>
<proteinExistence type="inferred from homology"/>
<dbReference type="InterPro" id="IPR045087">
    <property type="entry name" value="Cu-oxidase_fam"/>
</dbReference>
<protein>
    <recommendedName>
        <fullName evidence="12">Laccase</fullName>
    </recommendedName>
</protein>
<dbReference type="InterPro" id="IPR033138">
    <property type="entry name" value="Cu_oxidase_CS"/>
</dbReference>
<evidence type="ECO:0000259" key="7">
    <source>
        <dbReference type="Pfam" id="PF00394"/>
    </source>
</evidence>
<reference evidence="10" key="1">
    <citation type="submission" date="2022-07" db="EMBL/GenBank/DDBJ databases">
        <title>Genome Sequence of Leucocoprinus birnbaumii.</title>
        <authorList>
            <person name="Buettner E."/>
        </authorList>
    </citation>
    <scope>NUCLEOTIDE SEQUENCE</scope>
    <source>
        <strain evidence="10">VT141</strain>
    </source>
</reference>
<keyword evidence="2" id="KW-0479">Metal-binding</keyword>